<evidence type="ECO:0000313" key="2">
    <source>
        <dbReference type="EMBL" id="TDU43324.1"/>
    </source>
</evidence>
<proteinExistence type="predicted"/>
<name>A0A4R7Q6W9_9FLAO</name>
<comment type="caution">
    <text evidence="2">The sequence shown here is derived from an EMBL/GenBank/DDBJ whole genome shotgun (WGS) entry which is preliminary data.</text>
</comment>
<evidence type="ECO:0000313" key="3">
    <source>
        <dbReference type="Proteomes" id="UP000294689"/>
    </source>
</evidence>
<protein>
    <recommendedName>
        <fullName evidence="4">Nicotinic acid mononucleotide adenyltransferase</fullName>
    </recommendedName>
</protein>
<dbReference type="Proteomes" id="UP000294689">
    <property type="component" value="Unassembled WGS sequence"/>
</dbReference>
<sequence>MQPEILNKIEQMKAIKLLFGFALVAILFTSCNKETIYEEPPISLNQLLGSYDLWYVDINQTSGYGETPFLQIAFTLSFKNGILYANNNLVGFGPNGQGNGLGIDVGEYDAYDMVLDVYHDIDGHQTFDIYQVDYDTIELYNPNNDTSYFLHGYQKSTFDYDFVFYDNIHYFLQEYSAWEKSFTSQKGAINEFDNEQFLQFLSGGNDSEFRSSQDQSGTHPDNIYWDYTGVYGVGDVSGNTHLKTLTLDYDYFDNEFFELSVINDQEIELYHANSGTTYEFIGRGYIQYMKNAEAKPSGDSSSKSGREAQKKRKQKTAKKDNPRVNNRS</sequence>
<dbReference type="EMBL" id="SOBW01000007">
    <property type="protein sequence ID" value="TDU43324.1"/>
    <property type="molecule type" value="Genomic_DNA"/>
</dbReference>
<keyword evidence="3" id="KW-1185">Reference proteome</keyword>
<evidence type="ECO:0000256" key="1">
    <source>
        <dbReference type="SAM" id="MobiDB-lite"/>
    </source>
</evidence>
<feature type="region of interest" description="Disordered" evidence="1">
    <location>
        <begin position="292"/>
        <end position="328"/>
    </location>
</feature>
<accession>A0A4R7Q6W9</accession>
<dbReference type="AlphaFoldDB" id="A0A4R7Q6W9"/>
<evidence type="ECO:0008006" key="4">
    <source>
        <dbReference type="Google" id="ProtNLM"/>
    </source>
</evidence>
<organism evidence="2 3">
    <name type="scientific">Gelidibacter sediminis</name>
    <dbReference type="NCBI Taxonomy" id="1608710"/>
    <lineage>
        <taxon>Bacteria</taxon>
        <taxon>Pseudomonadati</taxon>
        <taxon>Bacteroidota</taxon>
        <taxon>Flavobacteriia</taxon>
        <taxon>Flavobacteriales</taxon>
        <taxon>Flavobacteriaceae</taxon>
        <taxon>Gelidibacter</taxon>
    </lineage>
</organism>
<reference evidence="2 3" key="1">
    <citation type="submission" date="2019-03" db="EMBL/GenBank/DDBJ databases">
        <title>Genomic Encyclopedia of Archaeal and Bacterial Type Strains, Phase II (KMG-II): from individual species to whole genera.</title>
        <authorList>
            <person name="Goeker M."/>
        </authorList>
    </citation>
    <scope>NUCLEOTIDE SEQUENCE [LARGE SCALE GENOMIC DNA]</scope>
    <source>
        <strain evidence="2 3">DSM 28135</strain>
    </source>
</reference>
<gene>
    <name evidence="2" type="ORF">BXY82_0735</name>
</gene>